<reference evidence="1" key="1">
    <citation type="submission" date="2023-03" db="EMBL/GenBank/DDBJ databases">
        <title>Massive genome expansion in bonnet fungi (Mycena s.s.) driven by repeated elements and novel gene families across ecological guilds.</title>
        <authorList>
            <consortium name="Lawrence Berkeley National Laboratory"/>
            <person name="Harder C.B."/>
            <person name="Miyauchi S."/>
            <person name="Viragh M."/>
            <person name="Kuo A."/>
            <person name="Thoen E."/>
            <person name="Andreopoulos B."/>
            <person name="Lu D."/>
            <person name="Skrede I."/>
            <person name="Drula E."/>
            <person name="Henrissat B."/>
            <person name="Morin E."/>
            <person name="Kohler A."/>
            <person name="Barry K."/>
            <person name="LaButti K."/>
            <person name="Morin E."/>
            <person name="Salamov A."/>
            <person name="Lipzen A."/>
            <person name="Mereny Z."/>
            <person name="Hegedus B."/>
            <person name="Baldrian P."/>
            <person name="Stursova M."/>
            <person name="Weitz H."/>
            <person name="Taylor A."/>
            <person name="Grigoriev I.V."/>
            <person name="Nagy L.G."/>
            <person name="Martin F."/>
            <person name="Kauserud H."/>
        </authorList>
    </citation>
    <scope>NUCLEOTIDE SEQUENCE</scope>
    <source>
        <strain evidence="1">CBHHK067</strain>
    </source>
</reference>
<comment type="caution">
    <text evidence="1">The sequence shown here is derived from an EMBL/GenBank/DDBJ whole genome shotgun (WGS) entry which is preliminary data.</text>
</comment>
<gene>
    <name evidence="1" type="ORF">B0H17DRAFT_959106</name>
</gene>
<protein>
    <submittedName>
        <fullName evidence="1">Uncharacterized protein</fullName>
    </submittedName>
</protein>
<dbReference type="Proteomes" id="UP001221757">
    <property type="component" value="Unassembled WGS sequence"/>
</dbReference>
<dbReference type="AlphaFoldDB" id="A0AAD7CDH0"/>
<proteinExistence type="predicted"/>
<evidence type="ECO:0000313" key="2">
    <source>
        <dbReference type="Proteomes" id="UP001221757"/>
    </source>
</evidence>
<dbReference type="EMBL" id="JARKIE010000384">
    <property type="protein sequence ID" value="KAJ7646217.1"/>
    <property type="molecule type" value="Genomic_DNA"/>
</dbReference>
<organism evidence="1 2">
    <name type="scientific">Mycena rosella</name>
    <name type="common">Pink bonnet</name>
    <name type="synonym">Agaricus rosellus</name>
    <dbReference type="NCBI Taxonomy" id="1033263"/>
    <lineage>
        <taxon>Eukaryota</taxon>
        <taxon>Fungi</taxon>
        <taxon>Dikarya</taxon>
        <taxon>Basidiomycota</taxon>
        <taxon>Agaricomycotina</taxon>
        <taxon>Agaricomycetes</taxon>
        <taxon>Agaricomycetidae</taxon>
        <taxon>Agaricales</taxon>
        <taxon>Marasmiineae</taxon>
        <taxon>Mycenaceae</taxon>
        <taxon>Mycena</taxon>
    </lineage>
</organism>
<keyword evidence="2" id="KW-1185">Reference proteome</keyword>
<name>A0AAD7CDH0_MYCRO</name>
<evidence type="ECO:0000313" key="1">
    <source>
        <dbReference type="EMBL" id="KAJ7646217.1"/>
    </source>
</evidence>
<dbReference type="InterPro" id="IPR009057">
    <property type="entry name" value="Homeodomain-like_sf"/>
</dbReference>
<dbReference type="SUPFAM" id="SSF46689">
    <property type="entry name" value="Homeodomain-like"/>
    <property type="match status" value="1"/>
</dbReference>
<sequence>MYLTTAHRFGLLPRWLATDTTYQKTQQKRLVVIMASNTKPKDIAATTNIDIRTVYHIPQLWRDTGKCVRRPLELGRPRTFSQHSMYW</sequence>
<accession>A0AAD7CDH0</accession>